<keyword evidence="3" id="KW-0805">Transcription regulation</keyword>
<dbReference type="GO" id="GO:0000976">
    <property type="term" value="F:transcription cis-regulatory region binding"/>
    <property type="evidence" value="ECO:0007669"/>
    <property type="project" value="TreeGrafter"/>
</dbReference>
<keyword evidence="7" id="KW-0472">Membrane</keyword>
<dbReference type="AlphaFoldDB" id="A0A2I2GRJ1"/>
<comment type="caution">
    <text evidence="9">The sequence shown here is derived from an EMBL/GenBank/DDBJ whole genome shotgun (WGS) entry which is preliminary data.</text>
</comment>
<dbReference type="CDD" id="cd12148">
    <property type="entry name" value="fungal_TF_MHR"/>
    <property type="match status" value="1"/>
</dbReference>
<dbReference type="GeneID" id="36555190"/>
<evidence type="ECO:0000256" key="4">
    <source>
        <dbReference type="ARBA" id="ARBA00023125"/>
    </source>
</evidence>
<accession>A0A2I2GRJ1</accession>
<dbReference type="RefSeq" id="XP_024710793.1">
    <property type="nucleotide sequence ID" value="XM_024847491.1"/>
</dbReference>
<evidence type="ECO:0000313" key="9">
    <source>
        <dbReference type="EMBL" id="PLB55491.1"/>
    </source>
</evidence>
<dbReference type="GO" id="GO:0006351">
    <property type="term" value="P:DNA-templated transcription"/>
    <property type="evidence" value="ECO:0007669"/>
    <property type="project" value="InterPro"/>
</dbReference>
<organism evidence="9 10">
    <name type="scientific">Aspergillus steynii IBT 23096</name>
    <dbReference type="NCBI Taxonomy" id="1392250"/>
    <lineage>
        <taxon>Eukaryota</taxon>
        <taxon>Fungi</taxon>
        <taxon>Dikarya</taxon>
        <taxon>Ascomycota</taxon>
        <taxon>Pezizomycotina</taxon>
        <taxon>Eurotiomycetes</taxon>
        <taxon>Eurotiomycetidae</taxon>
        <taxon>Eurotiales</taxon>
        <taxon>Aspergillaceae</taxon>
        <taxon>Aspergillus</taxon>
        <taxon>Aspergillus subgen. Circumdati</taxon>
    </lineage>
</organism>
<dbReference type="InterPro" id="IPR051089">
    <property type="entry name" value="prtT"/>
</dbReference>
<dbReference type="OrthoDB" id="1925334at2759"/>
<keyword evidence="7" id="KW-0812">Transmembrane</keyword>
<feature type="transmembrane region" description="Helical" evidence="7">
    <location>
        <begin position="360"/>
        <end position="380"/>
    </location>
</feature>
<dbReference type="PANTHER" id="PTHR31845">
    <property type="entry name" value="FINGER DOMAIN PROTEIN, PUTATIVE-RELATED"/>
    <property type="match status" value="1"/>
</dbReference>
<keyword evidence="6" id="KW-0539">Nucleus</keyword>
<keyword evidence="7" id="KW-1133">Transmembrane helix</keyword>
<evidence type="ECO:0000256" key="6">
    <source>
        <dbReference type="ARBA" id="ARBA00023242"/>
    </source>
</evidence>
<protein>
    <recommendedName>
        <fullName evidence="8">Xylanolytic transcriptional activator regulatory domain-containing protein</fullName>
    </recommendedName>
</protein>
<evidence type="ECO:0000313" key="10">
    <source>
        <dbReference type="Proteomes" id="UP000234275"/>
    </source>
</evidence>
<keyword evidence="5" id="KW-0804">Transcription</keyword>
<dbReference type="GO" id="GO:0000981">
    <property type="term" value="F:DNA-binding transcription factor activity, RNA polymerase II-specific"/>
    <property type="evidence" value="ECO:0007669"/>
    <property type="project" value="TreeGrafter"/>
</dbReference>
<dbReference type="SMART" id="SM00906">
    <property type="entry name" value="Fungal_trans"/>
    <property type="match status" value="1"/>
</dbReference>
<dbReference type="GO" id="GO:0008270">
    <property type="term" value="F:zinc ion binding"/>
    <property type="evidence" value="ECO:0007669"/>
    <property type="project" value="InterPro"/>
</dbReference>
<dbReference type="EMBL" id="MSFO01000001">
    <property type="protein sequence ID" value="PLB55491.1"/>
    <property type="molecule type" value="Genomic_DNA"/>
</dbReference>
<comment type="subcellular location">
    <subcellularLocation>
        <location evidence="1">Nucleus</location>
    </subcellularLocation>
</comment>
<keyword evidence="10" id="KW-1185">Reference proteome</keyword>
<keyword evidence="4" id="KW-0238">DNA-binding</keyword>
<evidence type="ECO:0000256" key="2">
    <source>
        <dbReference type="ARBA" id="ARBA00022833"/>
    </source>
</evidence>
<dbReference type="GO" id="GO:0005634">
    <property type="term" value="C:nucleus"/>
    <property type="evidence" value="ECO:0007669"/>
    <property type="project" value="UniProtKB-SubCell"/>
</dbReference>
<evidence type="ECO:0000256" key="5">
    <source>
        <dbReference type="ARBA" id="ARBA00023163"/>
    </source>
</evidence>
<name>A0A2I2GRJ1_9EURO</name>
<evidence type="ECO:0000256" key="3">
    <source>
        <dbReference type="ARBA" id="ARBA00023015"/>
    </source>
</evidence>
<reference evidence="9 10" key="1">
    <citation type="submission" date="2016-12" db="EMBL/GenBank/DDBJ databases">
        <title>The genomes of Aspergillus section Nigri reveals drivers in fungal speciation.</title>
        <authorList>
            <consortium name="DOE Joint Genome Institute"/>
            <person name="Vesth T.C."/>
            <person name="Nybo J."/>
            <person name="Theobald S."/>
            <person name="Brandl J."/>
            <person name="Frisvad J.C."/>
            <person name="Nielsen K.F."/>
            <person name="Lyhne E.K."/>
            <person name="Kogle M.E."/>
            <person name="Kuo A."/>
            <person name="Riley R."/>
            <person name="Clum A."/>
            <person name="Nolan M."/>
            <person name="Lipzen A."/>
            <person name="Salamov A."/>
            <person name="Henrissat B."/>
            <person name="Wiebenga A."/>
            <person name="De Vries R.P."/>
            <person name="Grigoriev I.V."/>
            <person name="Mortensen U.H."/>
            <person name="Andersen M.R."/>
            <person name="Baker S.E."/>
        </authorList>
    </citation>
    <scope>NUCLEOTIDE SEQUENCE [LARGE SCALE GENOMIC DNA]</scope>
    <source>
        <strain evidence="9 10">IBT 23096</strain>
    </source>
</reference>
<keyword evidence="2" id="KW-0862">Zinc</keyword>
<evidence type="ECO:0000256" key="1">
    <source>
        <dbReference type="ARBA" id="ARBA00004123"/>
    </source>
</evidence>
<proteinExistence type="predicted"/>
<gene>
    <name evidence="9" type="ORF">P170DRAFT_42324</name>
</gene>
<evidence type="ECO:0000259" key="8">
    <source>
        <dbReference type="SMART" id="SM00906"/>
    </source>
</evidence>
<dbReference type="Proteomes" id="UP000234275">
    <property type="component" value="Unassembled WGS sequence"/>
</dbReference>
<dbReference type="VEuPathDB" id="FungiDB:P170DRAFT_42324"/>
<dbReference type="PANTHER" id="PTHR31845:SF17">
    <property type="entry name" value="ZN(II)2CYS6 TRANSCRIPTION FACTOR (EUROFUNG)"/>
    <property type="match status" value="1"/>
</dbReference>
<evidence type="ECO:0000256" key="7">
    <source>
        <dbReference type="SAM" id="Phobius"/>
    </source>
</evidence>
<sequence length="494" mass="55365">MPTHPVAGLELQSENMLYGSPISSLLQVTGLPSWEGRGGLQTPPSNLVTDFIARGLISDAEAQQLFHIFVTRLDHFCYDIMCPHQTLKSLRKSSALLTAAICTVSALHDPDSSAVFRICHAEFLRLVTSRMFSHDYSTDDIRALIVGSYWLGDITYTLVGHAIRIATSLNYHLAYYAAIQGDRPAFETARLWYVLYIMDHHLSILYGRPAIIAPNQEPYQQWERFIQSEHGDEPDVRMSSQVALYHVTSKAKSTFGAYHGRIPEHSLYQLQGHFSDLDRWYMTWGNRMQRNAYVGNFPTDGAILHYHFARLHLCSYIFRGMTTEAAAHVSDQVKEYAVLALSSATAVLELVLERTDLRNALVGMPIYFHAMIVFAAVFLVKAASTNFLGLSTVDDAKVFNLLEQCVREMRSQSAASQHLIYHLGSGLESMISKASLAKTRLDLGVGAPQEHMPMAPAMDSLFMLDASDLFQYPLESGGQLSSENEYHWFTHLGS</sequence>
<dbReference type="InterPro" id="IPR007219">
    <property type="entry name" value="XnlR_reg_dom"/>
</dbReference>
<feature type="domain" description="Xylanolytic transcriptional activator regulatory" evidence="8">
    <location>
        <begin position="155"/>
        <end position="229"/>
    </location>
</feature>